<feature type="domain" description="SOCS box" evidence="9">
    <location>
        <begin position="210"/>
        <end position="248"/>
    </location>
</feature>
<dbReference type="SUPFAM" id="SSF158235">
    <property type="entry name" value="SOCS box-like"/>
    <property type="match status" value="1"/>
</dbReference>
<dbReference type="InterPro" id="IPR003877">
    <property type="entry name" value="SPRY_dom"/>
</dbReference>
<evidence type="ECO:0000256" key="3">
    <source>
        <dbReference type="ARBA" id="ARBA00010910"/>
    </source>
</evidence>
<dbReference type="Gene3D" id="2.60.120.920">
    <property type="match status" value="1"/>
</dbReference>
<feature type="region of interest" description="Disordered" evidence="7">
    <location>
        <begin position="1"/>
        <end position="24"/>
    </location>
</feature>
<dbReference type="EMBL" id="KK115084">
    <property type="protein sequence ID" value="KFM64144.1"/>
    <property type="molecule type" value="Genomic_DNA"/>
</dbReference>
<dbReference type="PANTHER" id="PTHR12245:SF12">
    <property type="entry name" value="SPRY DOMAIN-CONTAINING SOCS BOX PROTEIN 3"/>
    <property type="match status" value="1"/>
</dbReference>
<evidence type="ECO:0000256" key="6">
    <source>
        <dbReference type="ARBA" id="ARBA00023242"/>
    </source>
</evidence>
<evidence type="ECO:0000259" key="9">
    <source>
        <dbReference type="PROSITE" id="PS50225"/>
    </source>
</evidence>
<dbReference type="InterPro" id="IPR036036">
    <property type="entry name" value="SOCS_box-like_dom_sf"/>
</dbReference>
<dbReference type="InterPro" id="IPR001870">
    <property type="entry name" value="B30.2/SPRY"/>
</dbReference>
<dbReference type="CDD" id="cd12876">
    <property type="entry name" value="SPRY_SOCS3"/>
    <property type="match status" value="1"/>
</dbReference>
<evidence type="ECO:0000313" key="10">
    <source>
        <dbReference type="EMBL" id="KFM64144.1"/>
    </source>
</evidence>
<evidence type="ECO:0000256" key="5">
    <source>
        <dbReference type="ARBA" id="ARBA00022490"/>
    </source>
</evidence>
<gene>
    <name evidence="10" type="ORF">X975_04467</name>
</gene>
<evidence type="ECO:0000256" key="2">
    <source>
        <dbReference type="ARBA" id="ARBA00004496"/>
    </source>
</evidence>
<dbReference type="InterPro" id="IPR050672">
    <property type="entry name" value="FBXO45-Fsn/SPSB_families"/>
</dbReference>
<dbReference type="AlphaFoldDB" id="A0A087TGA5"/>
<dbReference type="FunFam" id="2.60.120.920:FF:000078">
    <property type="entry name" value="GD12021"/>
    <property type="match status" value="1"/>
</dbReference>
<evidence type="ECO:0000256" key="4">
    <source>
        <dbReference type="ARBA" id="ARBA00014684"/>
    </source>
</evidence>
<dbReference type="GO" id="GO:0005634">
    <property type="term" value="C:nucleus"/>
    <property type="evidence" value="ECO:0007669"/>
    <property type="project" value="UniProtKB-SubCell"/>
</dbReference>
<dbReference type="SUPFAM" id="SSF49899">
    <property type="entry name" value="Concanavalin A-like lectins/glucanases"/>
    <property type="match status" value="1"/>
</dbReference>
<feature type="domain" description="B30.2/SPRY" evidence="8">
    <location>
        <begin position="1"/>
        <end position="208"/>
    </location>
</feature>
<dbReference type="InterPro" id="IPR035754">
    <property type="entry name" value="SPRY_SPSB3"/>
</dbReference>
<reference evidence="10 11" key="1">
    <citation type="submission" date="2013-11" db="EMBL/GenBank/DDBJ databases">
        <title>Genome sequencing of Stegodyphus mimosarum.</title>
        <authorList>
            <person name="Bechsgaard J."/>
        </authorList>
    </citation>
    <scope>NUCLEOTIDE SEQUENCE [LARGE SCALE GENOMIC DNA]</scope>
</reference>
<dbReference type="PROSITE" id="PS50188">
    <property type="entry name" value="B302_SPRY"/>
    <property type="match status" value="1"/>
</dbReference>
<dbReference type="InterPro" id="IPR001496">
    <property type="entry name" value="SOCS_box"/>
</dbReference>
<comment type="subcellular location">
    <subcellularLocation>
        <location evidence="2">Cytoplasm</location>
    </subcellularLocation>
    <subcellularLocation>
        <location evidence="1">Nucleus</location>
    </subcellularLocation>
</comment>
<dbReference type="InterPro" id="IPR013320">
    <property type="entry name" value="ConA-like_dom_sf"/>
</dbReference>
<dbReference type="GO" id="GO:0035556">
    <property type="term" value="P:intracellular signal transduction"/>
    <property type="evidence" value="ECO:0007669"/>
    <property type="project" value="InterPro"/>
</dbReference>
<keyword evidence="6" id="KW-0539">Nucleus</keyword>
<keyword evidence="5" id="KW-0963">Cytoplasm</keyword>
<keyword evidence="11" id="KW-1185">Reference proteome</keyword>
<dbReference type="Proteomes" id="UP000054359">
    <property type="component" value="Unassembled WGS sequence"/>
</dbReference>
<protein>
    <recommendedName>
        <fullName evidence="4">SPRY domain-containing SOCS box protein 3</fullName>
    </recommendedName>
</protein>
<dbReference type="OrthoDB" id="5951542at2759"/>
<dbReference type="PROSITE" id="PS50225">
    <property type="entry name" value="SOCS"/>
    <property type="match status" value="1"/>
</dbReference>
<dbReference type="InterPro" id="IPR043136">
    <property type="entry name" value="B30.2/SPRY_sf"/>
</dbReference>
<feature type="non-terminal residue" evidence="10">
    <location>
        <position position="285"/>
    </location>
</feature>
<feature type="compositionally biased region" description="Low complexity" evidence="7">
    <location>
        <begin position="1"/>
        <end position="14"/>
    </location>
</feature>
<dbReference type="GO" id="GO:0005737">
    <property type="term" value="C:cytoplasm"/>
    <property type="evidence" value="ECO:0007669"/>
    <property type="project" value="UniProtKB-SubCell"/>
</dbReference>
<accession>A0A087TGA5</accession>
<dbReference type="GO" id="GO:0043161">
    <property type="term" value="P:proteasome-mediated ubiquitin-dependent protein catabolic process"/>
    <property type="evidence" value="ECO:0007669"/>
    <property type="project" value="TreeGrafter"/>
</dbReference>
<dbReference type="PANTHER" id="PTHR12245">
    <property type="entry name" value="SPRY DOMAIN CONTAINING SOCS BOX PROTEIN"/>
    <property type="match status" value="1"/>
</dbReference>
<dbReference type="Pfam" id="PF00622">
    <property type="entry name" value="SPRY"/>
    <property type="match status" value="1"/>
</dbReference>
<dbReference type="SMART" id="SM00449">
    <property type="entry name" value="SPRY"/>
    <property type="match status" value="1"/>
</dbReference>
<dbReference type="GO" id="GO:0019005">
    <property type="term" value="C:SCF ubiquitin ligase complex"/>
    <property type="evidence" value="ECO:0007669"/>
    <property type="project" value="TreeGrafter"/>
</dbReference>
<name>A0A087TGA5_STEMI</name>
<proteinExistence type="inferred from homology"/>
<organism evidence="10 11">
    <name type="scientific">Stegodyphus mimosarum</name>
    <name type="common">African social velvet spider</name>
    <dbReference type="NCBI Taxonomy" id="407821"/>
    <lineage>
        <taxon>Eukaryota</taxon>
        <taxon>Metazoa</taxon>
        <taxon>Ecdysozoa</taxon>
        <taxon>Arthropoda</taxon>
        <taxon>Chelicerata</taxon>
        <taxon>Arachnida</taxon>
        <taxon>Araneae</taxon>
        <taxon>Araneomorphae</taxon>
        <taxon>Entelegynae</taxon>
        <taxon>Eresoidea</taxon>
        <taxon>Eresidae</taxon>
        <taxon>Stegodyphus</taxon>
    </lineage>
</organism>
<evidence type="ECO:0000256" key="7">
    <source>
        <dbReference type="SAM" id="MobiDB-lite"/>
    </source>
</evidence>
<evidence type="ECO:0000256" key="1">
    <source>
        <dbReference type="ARBA" id="ARBA00004123"/>
    </source>
</evidence>
<dbReference type="OMA" id="WTWNKRD"/>
<comment type="similarity">
    <text evidence="3">Belongs to the SPSB family.</text>
</comment>
<sequence length="285" mass="32288">MNEATSATTSTLTSNRKRAMTTQDGPPLHNFCTDNWTWNKRDKSHEVQLCGANLKTAHFHPNWSNGTAGVRGTRILNRGLFYWEINVTQRIFGTSMMFGVGTKKARLHIDSFVNMLGEDKYGWGLSHKGLLWHNGKWRQYTKPFRENEATTVGLLFDGIKGTLTYYKDGYNLGVAFTDLHLVKDELYPIVCSTAAKTEMSLSNTKREFGNLQDRCRAVILNLLRQASDIRELSLPNAVKLYLSEGTEQNLPSERPCKGATRHNYFMRSSSCGPHRIGSLKNYLVV</sequence>
<dbReference type="STRING" id="407821.A0A087TGA5"/>
<evidence type="ECO:0000259" key="8">
    <source>
        <dbReference type="PROSITE" id="PS50188"/>
    </source>
</evidence>
<evidence type="ECO:0000313" key="11">
    <source>
        <dbReference type="Proteomes" id="UP000054359"/>
    </source>
</evidence>